<proteinExistence type="predicted"/>
<keyword evidence="1" id="KW-0472">Membrane</keyword>
<feature type="transmembrane region" description="Helical" evidence="1">
    <location>
        <begin position="160"/>
        <end position="181"/>
    </location>
</feature>
<feature type="transmembrane region" description="Helical" evidence="1">
    <location>
        <begin position="28"/>
        <end position="50"/>
    </location>
</feature>
<keyword evidence="1" id="KW-1133">Transmembrane helix</keyword>
<evidence type="ECO:0000313" key="3">
    <source>
        <dbReference type="EMBL" id="ACV35661.1"/>
    </source>
</evidence>
<dbReference type="eggNOG" id="ENOG50314B7">
    <property type="taxonomic scope" value="Bacteria"/>
</dbReference>
<name>C7RQ75_ACCRE</name>
<evidence type="ECO:0000259" key="2">
    <source>
        <dbReference type="Pfam" id="PF14018"/>
    </source>
</evidence>
<reference evidence="3" key="1">
    <citation type="submission" date="2009-08" db="EMBL/GenBank/DDBJ databases">
        <authorList>
            <consortium name="US DOE Joint Genome Institute"/>
            <person name="Lucas S."/>
            <person name="Copeland A."/>
            <person name="Lapidus A."/>
            <person name="Glavina del Rio T."/>
            <person name="Dalin E."/>
            <person name="Tice H."/>
            <person name="Bruce D."/>
            <person name="Barry K."/>
            <person name="Pitluck S."/>
            <person name="Lowry S."/>
            <person name="Larimer F."/>
            <person name="Land M."/>
            <person name="Hauser L."/>
            <person name="Kyrpides N."/>
            <person name="Ivanova N."/>
            <person name="McMahon K.D."/>
            <person name="Hugenholtz P."/>
        </authorList>
    </citation>
    <scope>NUCLEOTIDE SEQUENCE</scope>
    <source>
        <strain evidence="3">UW-1</strain>
    </source>
</reference>
<gene>
    <name evidence="3" type="ordered locus">CAP2UW1_2372</name>
</gene>
<protein>
    <recommendedName>
        <fullName evidence="2">DUF4234 domain-containing protein</fullName>
    </recommendedName>
</protein>
<evidence type="ECO:0000256" key="1">
    <source>
        <dbReference type="SAM" id="Phobius"/>
    </source>
</evidence>
<feature type="domain" description="DUF4234" evidence="2">
    <location>
        <begin position="32"/>
        <end position="76"/>
    </location>
</feature>
<dbReference type="KEGG" id="app:CAP2UW1_2372"/>
<sequence length="184" mass="19818">MTGNPFAPPSAIVADVGSAQVLSSKPPFFAVSLLKLVVLSICTFGIYELYWFYKNWQLIKDREGSTISPALRAVFAVFFCYQCLARIGDFATPALAKSRLAAGPLAVGWILTTLLNRLPGGYGLAALLAVAFLVPVQSRANQINEAVSPGHDPNSRFTFWNWVLVVCGLILVPLAVVGTFVTPT</sequence>
<feature type="transmembrane region" description="Helical" evidence="1">
    <location>
        <begin position="122"/>
        <end position="140"/>
    </location>
</feature>
<reference evidence="3" key="2">
    <citation type="submission" date="2009-09" db="EMBL/GenBank/DDBJ databases">
        <title>Complete sequence of chromosome of Candidatus Accumulibacter phosphatis clade IIA str. UW-1.</title>
        <authorList>
            <consortium name="US DOE Joint Genome Institute"/>
            <person name="Martin H.G."/>
            <person name="Ivanova N."/>
            <person name="Kunin V."/>
            <person name="Warnecke F."/>
            <person name="Barry K."/>
            <person name="He S."/>
            <person name="Salamov A."/>
            <person name="Szeto E."/>
            <person name="Dalin E."/>
            <person name="Pangilinan J.L."/>
            <person name="Lapidus A."/>
            <person name="Lowry S."/>
            <person name="Kyrpides N.C."/>
            <person name="McMahon K.D."/>
            <person name="Hugenholtz P."/>
        </authorList>
    </citation>
    <scope>NUCLEOTIDE SEQUENCE [LARGE SCALE GENOMIC DNA]</scope>
    <source>
        <strain evidence="3">UW-1</strain>
    </source>
</reference>
<dbReference type="HOGENOM" id="CLU_097150_0_0_4"/>
<dbReference type="EMBL" id="CP001715">
    <property type="protein sequence ID" value="ACV35661.1"/>
    <property type="molecule type" value="Genomic_DNA"/>
</dbReference>
<keyword evidence="1" id="KW-0812">Transmembrane</keyword>
<accession>C7RQ75</accession>
<organism evidence="3">
    <name type="scientific">Accumulibacter regalis</name>
    <dbReference type="NCBI Taxonomy" id="522306"/>
    <lineage>
        <taxon>Bacteria</taxon>
        <taxon>Pseudomonadati</taxon>
        <taxon>Pseudomonadota</taxon>
        <taxon>Betaproteobacteria</taxon>
        <taxon>Candidatus Accumulibacter</taxon>
    </lineage>
</organism>
<dbReference type="InterPro" id="IPR025328">
    <property type="entry name" value="DUF4234"/>
</dbReference>
<dbReference type="Pfam" id="PF14018">
    <property type="entry name" value="DUF4234"/>
    <property type="match status" value="1"/>
</dbReference>
<dbReference type="AlphaFoldDB" id="C7RQ75"/>